<dbReference type="SMART" id="SM00717">
    <property type="entry name" value="SANT"/>
    <property type="match status" value="2"/>
</dbReference>
<dbReference type="HOGENOM" id="CLU_004864_0_0_1"/>
<feature type="region of interest" description="Disordered" evidence="1">
    <location>
        <begin position="1"/>
        <end position="356"/>
    </location>
</feature>
<dbReference type="Proteomes" id="UP000000267">
    <property type="component" value="Unassembled WGS sequence"/>
</dbReference>
<dbReference type="PROSITE" id="PS50090">
    <property type="entry name" value="MYB_LIKE"/>
    <property type="match status" value="1"/>
</dbReference>
<dbReference type="PhylomeDB" id="A7TGT2"/>
<dbReference type="Pfam" id="PF00249">
    <property type="entry name" value="Myb_DNA-binding"/>
    <property type="match status" value="2"/>
</dbReference>
<dbReference type="PANTHER" id="PTHR13992">
    <property type="entry name" value="NUCLEAR RECEPTOR CO-REPRESSOR RELATED NCOR"/>
    <property type="match status" value="1"/>
</dbReference>
<feature type="compositionally biased region" description="Low complexity" evidence="1">
    <location>
        <begin position="1309"/>
        <end position="1324"/>
    </location>
</feature>
<dbReference type="EMBL" id="DS480388">
    <property type="protein sequence ID" value="EDO18545.1"/>
    <property type="molecule type" value="Genomic_DNA"/>
</dbReference>
<dbReference type="GeneID" id="5546841"/>
<feature type="domain" description="SANT" evidence="3">
    <location>
        <begin position="730"/>
        <end position="782"/>
    </location>
</feature>
<evidence type="ECO:0000259" key="3">
    <source>
        <dbReference type="PROSITE" id="PS51293"/>
    </source>
</evidence>
<dbReference type="SUPFAM" id="SSF46689">
    <property type="entry name" value="Homeodomain-like"/>
    <property type="match status" value="2"/>
</dbReference>
<feature type="compositionally biased region" description="Polar residues" evidence="1">
    <location>
        <begin position="379"/>
        <end position="390"/>
    </location>
</feature>
<feature type="compositionally biased region" description="Polar residues" evidence="1">
    <location>
        <begin position="1190"/>
        <end position="1214"/>
    </location>
</feature>
<dbReference type="OMA" id="NTHCHIL"/>
<feature type="region of interest" description="Disordered" evidence="1">
    <location>
        <begin position="792"/>
        <end position="817"/>
    </location>
</feature>
<feature type="compositionally biased region" description="Polar residues" evidence="1">
    <location>
        <begin position="233"/>
        <end position="272"/>
    </location>
</feature>
<feature type="compositionally biased region" description="Polar residues" evidence="1">
    <location>
        <begin position="279"/>
        <end position="303"/>
    </location>
</feature>
<dbReference type="InterPro" id="IPR009057">
    <property type="entry name" value="Homeodomain-like_sf"/>
</dbReference>
<feature type="region of interest" description="Disordered" evidence="1">
    <location>
        <begin position="1116"/>
        <end position="1155"/>
    </location>
</feature>
<feature type="compositionally biased region" description="Basic and acidic residues" evidence="1">
    <location>
        <begin position="206"/>
        <end position="216"/>
    </location>
</feature>
<proteinExistence type="predicted"/>
<protein>
    <submittedName>
        <fullName evidence="4">Uncharacterized protein</fullName>
    </submittedName>
</protein>
<feature type="compositionally biased region" description="Low complexity" evidence="1">
    <location>
        <begin position="58"/>
        <end position="88"/>
    </location>
</feature>
<feature type="compositionally biased region" description="Polar residues" evidence="1">
    <location>
        <begin position="93"/>
        <end position="120"/>
    </location>
</feature>
<dbReference type="InParanoid" id="A7TGT2"/>
<feature type="region of interest" description="Disordered" evidence="1">
    <location>
        <begin position="1186"/>
        <end position="1214"/>
    </location>
</feature>
<feature type="compositionally biased region" description="Low complexity" evidence="1">
    <location>
        <begin position="1"/>
        <end position="20"/>
    </location>
</feature>
<evidence type="ECO:0000259" key="2">
    <source>
        <dbReference type="PROSITE" id="PS50090"/>
    </source>
</evidence>
<dbReference type="KEGG" id="vpo:Kpol_2001p50"/>
<feature type="compositionally biased region" description="Polar residues" evidence="1">
    <location>
        <begin position="144"/>
        <end position="166"/>
    </location>
</feature>
<accession>A7TGT2</accession>
<dbReference type="eggNOG" id="KOG1878">
    <property type="taxonomic scope" value="Eukaryota"/>
</dbReference>
<dbReference type="PROSITE" id="PS51293">
    <property type="entry name" value="SANT"/>
    <property type="match status" value="1"/>
</dbReference>
<feature type="compositionally biased region" description="Basic and acidic residues" evidence="1">
    <location>
        <begin position="632"/>
        <end position="655"/>
    </location>
</feature>
<sequence length="1439" mass="160903">MVNTSSTSSPNSGRLGSSSGNERKRYYYSNNPNIRHGSPLPGNNYQKKNQHNSYQNGNLSSNSPIMSSSGNNSHHSYSQNSYSNQNMGPHLYSTVTNNPNLIPSSKSSTNFNSMKTSRYDPNSISRPSSSNRVGSRYNPEEKPPSQQHTNDSTNISRYSGSRYNPQSKNSISNISNFNNSSPASSSTDISSSINSHFSSANRSRPRSIDSSKDHISHNYQTSNTNNISTATNDPNSSYSRLINNSSPRWKNTNSPVTSNTGNSPLTTTTPNSFGEKDIPSSTRTLQWKQQRNKYSSNLTSSYVAPTPKRYNPNPIAKLNKYNEMEQSQLDQQLQEEQLKKSEPTLSTAASNPHSLGSSLINSVAHQIKVGESIDENEPTMDSSDSSNSPLFKNEKLNKKSDEIQIEKIIPINLPSTPTKAKAKKTVKPYLWSPPIHPTTTPSKENLVESKAIASESTIPGLKLSSEETKMPEKTEIKRVPTPSLIADYEFLYDPNLLKTNFEKVKASLPVPVGYTEPINQINSCIFPMLKAETRLWELKNQERESIISKQKYLLKNPITNINEYPFVKENVLIYHQALKPMLLQALSKTKRYTYVRKLELTKEYLNLKKEWDEECEELDNISNELRSEELEHKKMKEKEQQEKLQREKELMEEQYKANSSSRRRNRADFVDDTDMESVLLQIDPDYKHHQNAAAIPAMTIDPLEKYSMKFQDVNNLVTDKDMWSARVLTEGIDNFTEREHELFIEAYLTYPKKFGKISAYIGNLRTPEECVLHYYRTKRKVDYKKLMMERNKKRKGGTGIKKARKKKEKSTELETEDKSITDIDTTYTQEVEDISAKNPPQPVQETKVERVEETKIEQIEETKIEQVKNKPIEKPLEQTTTNNEVSSMEQTEIEVQTNEIKEVSVTVDEIVEVPVPIEPSKETKPNESKEIEQVSIQTAEPFVEPQAKETVMTQNIITEEEVPEENIQSEDTLQNKRPLSETDIKEESNAVETDDQDSSLYNDYQYESSGLDINGVHNQRKRMKQSAEHKSSYWSVKEANLFPELLKKHGSQWSLISDALGTKSTTMVRNYYQRNAAQLGWKLIVEDADSKRNVTTSGSVRQSQILIQAGQTAHMGIQNGIPPQQKPALGFFSSPDNPGSRSNSTSMPSSVQQPFAPETIGKDLFTQSSIPAVALPLPRLPSIQLGRPSSFEQSVSENRNELAGTSQTMMPTGSKPQIALSSTTFGNNSSGGSRISDLLNSFSSPPNEVRNVDLPPLQSNVNHVIVQEPQLSASNPRSSITSLLNTETSTLPPTRTAIGNNTLLTGHVSSSLRTETTPSSSSSTGYKVSQQIKSQNNVTTSQENILPTPISEMLQSAKVSPEATINTAATNSYQQVGTTANIQVPQQATTIQEHNILSFNFSKDPLAALAAIASAPETMASLLPEASTSSPPKSTNSNQ</sequence>
<feature type="domain" description="Myb-like" evidence="2">
    <location>
        <begin position="1026"/>
        <end position="1076"/>
    </location>
</feature>
<dbReference type="STRING" id="436907.A7TGT2"/>
<feature type="region of interest" description="Disordered" evidence="1">
    <location>
        <begin position="959"/>
        <end position="997"/>
    </location>
</feature>
<dbReference type="RefSeq" id="XP_001646403.1">
    <property type="nucleotide sequence ID" value="XM_001646353.1"/>
</dbReference>
<feature type="compositionally biased region" description="Acidic residues" evidence="1">
    <location>
        <begin position="959"/>
        <end position="968"/>
    </location>
</feature>
<organism evidence="5">
    <name type="scientific">Vanderwaltozyma polyspora (strain ATCC 22028 / DSM 70294 / BCRC 21397 / CBS 2163 / NBRC 10782 / NRRL Y-8283 / UCD 57-17)</name>
    <name type="common">Kluyveromyces polysporus</name>
    <dbReference type="NCBI Taxonomy" id="436907"/>
    <lineage>
        <taxon>Eukaryota</taxon>
        <taxon>Fungi</taxon>
        <taxon>Dikarya</taxon>
        <taxon>Ascomycota</taxon>
        <taxon>Saccharomycotina</taxon>
        <taxon>Saccharomycetes</taxon>
        <taxon>Saccharomycetales</taxon>
        <taxon>Saccharomycetaceae</taxon>
        <taxon>Vanderwaltozyma</taxon>
    </lineage>
</organism>
<feature type="compositionally biased region" description="Low complexity" evidence="1">
    <location>
        <begin position="325"/>
        <end position="335"/>
    </location>
</feature>
<feature type="compositionally biased region" description="Low complexity" evidence="1">
    <location>
        <begin position="121"/>
        <end position="132"/>
    </location>
</feature>
<feature type="compositionally biased region" description="Polar residues" evidence="1">
    <location>
        <begin position="1290"/>
        <end position="1308"/>
    </location>
</feature>
<evidence type="ECO:0000313" key="4">
    <source>
        <dbReference type="EMBL" id="EDO18545.1"/>
    </source>
</evidence>
<dbReference type="GO" id="GO:0034967">
    <property type="term" value="C:Set3 complex"/>
    <property type="evidence" value="ECO:0007669"/>
    <property type="project" value="TreeGrafter"/>
</dbReference>
<feature type="compositionally biased region" description="Basic and acidic residues" evidence="1">
    <location>
        <begin position="978"/>
        <end position="988"/>
    </location>
</feature>
<dbReference type="InterPro" id="IPR017884">
    <property type="entry name" value="SANT_dom"/>
</dbReference>
<dbReference type="OrthoDB" id="10258692at2759"/>
<feature type="compositionally biased region" description="Polar residues" evidence="1">
    <location>
        <begin position="1325"/>
        <end position="1341"/>
    </location>
</feature>
<dbReference type="InterPro" id="IPR001005">
    <property type="entry name" value="SANT/Myb"/>
</dbReference>
<feature type="compositionally biased region" description="Polar residues" evidence="1">
    <location>
        <begin position="41"/>
        <end position="57"/>
    </location>
</feature>
<dbReference type="FunCoup" id="A7TGT2">
    <property type="interactions" value="171"/>
</dbReference>
<feature type="compositionally biased region" description="Low complexity" evidence="1">
    <location>
        <begin position="167"/>
        <end position="202"/>
    </location>
</feature>
<keyword evidence="5" id="KW-1185">Reference proteome</keyword>
<feature type="compositionally biased region" description="Basic residues" evidence="1">
    <location>
        <begin position="792"/>
        <end position="808"/>
    </location>
</feature>
<dbReference type="Gene3D" id="1.10.10.60">
    <property type="entry name" value="Homeodomain-like"/>
    <property type="match status" value="2"/>
</dbReference>
<feature type="compositionally biased region" description="Low complexity" evidence="1">
    <location>
        <begin position="221"/>
        <end position="232"/>
    </location>
</feature>
<feature type="region of interest" description="Disordered" evidence="1">
    <location>
        <begin position="1290"/>
        <end position="1341"/>
    </location>
</feature>
<feature type="region of interest" description="Disordered" evidence="1">
    <location>
        <begin position="632"/>
        <end position="666"/>
    </location>
</feature>
<evidence type="ECO:0000256" key="1">
    <source>
        <dbReference type="SAM" id="MobiDB-lite"/>
    </source>
</evidence>
<gene>
    <name evidence="4" type="ORF">Kpol_2001p50</name>
</gene>
<dbReference type="PANTHER" id="PTHR13992:SF39">
    <property type="entry name" value="SMRTER, ISOFORM G"/>
    <property type="match status" value="1"/>
</dbReference>
<reference evidence="4 5" key="1">
    <citation type="journal article" date="2007" name="Proc. Natl. Acad. Sci. U.S.A.">
        <title>Independent sorting-out of thousands of duplicated gene pairs in two yeast species descended from a whole-genome duplication.</title>
        <authorList>
            <person name="Scannell D.R."/>
            <person name="Frank A.C."/>
            <person name="Conant G.C."/>
            <person name="Byrne K.P."/>
            <person name="Woolfit M."/>
            <person name="Wolfe K.H."/>
        </authorList>
    </citation>
    <scope>NUCLEOTIDE SEQUENCE [LARGE SCALE GENOMIC DNA]</scope>
    <source>
        <strain evidence="5">ATCC 22028 / DSM 70294 / BCRC 21397 / CBS 2163 / NBRC 10782 / NRRL Y-8283 / UCD 57-17</strain>
    </source>
</reference>
<dbReference type="CDD" id="cd00167">
    <property type="entry name" value="SANT"/>
    <property type="match status" value="2"/>
</dbReference>
<feature type="region of interest" description="Disordered" evidence="1">
    <location>
        <begin position="372"/>
        <end position="392"/>
    </location>
</feature>
<dbReference type="InterPro" id="IPR051571">
    <property type="entry name" value="N-CoR_corepressor"/>
</dbReference>
<evidence type="ECO:0000313" key="5">
    <source>
        <dbReference type="Proteomes" id="UP000000267"/>
    </source>
</evidence>
<dbReference type="GO" id="GO:0006357">
    <property type="term" value="P:regulation of transcription by RNA polymerase II"/>
    <property type="evidence" value="ECO:0007669"/>
    <property type="project" value="TreeGrafter"/>
</dbReference>
<feature type="compositionally biased region" description="Polar residues" evidence="1">
    <location>
        <begin position="1134"/>
        <end position="1153"/>
    </location>
</feature>
<feature type="compositionally biased region" description="Polar residues" evidence="1">
    <location>
        <begin position="343"/>
        <end position="356"/>
    </location>
</feature>
<name>A7TGT2_VANPO</name>
<dbReference type="FunFam" id="1.10.10.60:FF:000431">
    <property type="entry name" value="Set3C deacetylase complex subunit"/>
    <property type="match status" value="1"/>
</dbReference>